<dbReference type="EMBL" id="JAAIVB010000045">
    <property type="protein sequence ID" value="NEX62096.1"/>
    <property type="molecule type" value="Genomic_DNA"/>
</dbReference>
<comment type="caution">
    <text evidence="3">The sequence shown here is derived from an EMBL/GenBank/DDBJ whole genome shotgun (WGS) entry which is preliminary data.</text>
</comment>
<gene>
    <name evidence="3" type="ORF">G3574_13485</name>
</gene>
<dbReference type="SUPFAM" id="SSF56529">
    <property type="entry name" value="FAH"/>
    <property type="match status" value="1"/>
</dbReference>
<reference evidence="3 4" key="1">
    <citation type="submission" date="2020-02" db="EMBL/GenBank/DDBJ databases">
        <authorList>
            <person name="Kim M.K."/>
        </authorList>
    </citation>
    <scope>NUCLEOTIDE SEQUENCE [LARGE SCALE GENOMIC DNA]</scope>
    <source>
        <strain evidence="3 4">17J57-3</strain>
    </source>
</reference>
<sequence length="256" mass="27486">MTEPFPDTAQAASILATRRMRNDQGPRLPEACRPPGMEAALDIQFAVTARLGLPVAGWKCALPAGDKVIVAPIYRNLIRTTSPYAVNALQAEVRIEPELAFVLGHDLPARETPYIPDEVDAAISRTHLALELIGSRYESPDEVTYEEHLADGLLNQGLYLGPEADGKAASSANRLNLSLTIGAGETAVLDGHHPAAAPRAPLHWLAEFLRARGQGLQAGQVIITGSYVNSFTVPAGQDIALRFGSLGELKVHFSRQ</sequence>
<dbReference type="InterPro" id="IPR036663">
    <property type="entry name" value="Fumarylacetoacetase_C_sf"/>
</dbReference>
<keyword evidence="1" id="KW-0456">Lyase</keyword>
<protein>
    <submittedName>
        <fullName evidence="3">Hydratase</fullName>
    </submittedName>
</protein>
<dbReference type="AlphaFoldDB" id="A0A6B3STD0"/>
<keyword evidence="4" id="KW-1185">Reference proteome</keyword>
<dbReference type="PANTHER" id="PTHR30143">
    <property type="entry name" value="ACID HYDRATASE"/>
    <property type="match status" value="1"/>
</dbReference>
<dbReference type="GO" id="GO:0005737">
    <property type="term" value="C:cytoplasm"/>
    <property type="evidence" value="ECO:0007669"/>
    <property type="project" value="TreeGrafter"/>
</dbReference>
<evidence type="ECO:0000256" key="1">
    <source>
        <dbReference type="ARBA" id="ARBA00023239"/>
    </source>
</evidence>
<name>A0A6B3STD0_9BURK</name>
<dbReference type="Proteomes" id="UP000482155">
    <property type="component" value="Unassembled WGS sequence"/>
</dbReference>
<evidence type="ECO:0000313" key="4">
    <source>
        <dbReference type="Proteomes" id="UP000482155"/>
    </source>
</evidence>
<dbReference type="GO" id="GO:0008684">
    <property type="term" value="F:2-oxopent-4-enoate hydratase activity"/>
    <property type="evidence" value="ECO:0007669"/>
    <property type="project" value="TreeGrafter"/>
</dbReference>
<feature type="domain" description="Fumarylacetoacetase-like C-terminal" evidence="2">
    <location>
        <begin position="85"/>
        <end position="251"/>
    </location>
</feature>
<proteinExistence type="predicted"/>
<evidence type="ECO:0000313" key="3">
    <source>
        <dbReference type="EMBL" id="NEX62096.1"/>
    </source>
</evidence>
<dbReference type="InterPro" id="IPR050772">
    <property type="entry name" value="Hydratase-Decarb/MhpD_sf"/>
</dbReference>
<dbReference type="Gene3D" id="3.90.850.10">
    <property type="entry name" value="Fumarylacetoacetase-like, C-terminal domain"/>
    <property type="match status" value="1"/>
</dbReference>
<evidence type="ECO:0000259" key="2">
    <source>
        <dbReference type="Pfam" id="PF01557"/>
    </source>
</evidence>
<dbReference type="RefSeq" id="WP_163963974.1">
    <property type="nucleotide sequence ID" value="NZ_JAAIVB010000045.1"/>
</dbReference>
<organism evidence="3 4">
    <name type="scientific">Noviherbaspirillum galbum</name>
    <dbReference type="NCBI Taxonomy" id="2709383"/>
    <lineage>
        <taxon>Bacteria</taxon>
        <taxon>Pseudomonadati</taxon>
        <taxon>Pseudomonadota</taxon>
        <taxon>Betaproteobacteria</taxon>
        <taxon>Burkholderiales</taxon>
        <taxon>Oxalobacteraceae</taxon>
        <taxon>Noviherbaspirillum</taxon>
    </lineage>
</organism>
<accession>A0A6B3STD0</accession>
<dbReference type="InterPro" id="IPR011234">
    <property type="entry name" value="Fumarylacetoacetase-like_C"/>
</dbReference>
<dbReference type="Pfam" id="PF01557">
    <property type="entry name" value="FAA_hydrolase"/>
    <property type="match status" value="1"/>
</dbReference>
<dbReference type="PANTHER" id="PTHR30143:SF0">
    <property type="entry name" value="2-KETO-4-PENTENOATE HYDRATASE"/>
    <property type="match status" value="1"/>
</dbReference>